<evidence type="ECO:0000313" key="2">
    <source>
        <dbReference type="Proteomes" id="UP000800036"/>
    </source>
</evidence>
<dbReference type="PANTHER" id="PTHR24148:SF78">
    <property type="entry name" value="HETEROKARYON INCOMPATIBILITY DOMAIN-CONTAINING PROTEIN"/>
    <property type="match status" value="1"/>
</dbReference>
<feature type="non-terminal residue" evidence="1">
    <location>
        <position position="1"/>
    </location>
</feature>
<name>A0A6A5UU86_9PLEO</name>
<reference evidence="1" key="1">
    <citation type="journal article" date="2020" name="Stud. Mycol.">
        <title>101 Dothideomycetes genomes: a test case for predicting lifestyles and emergence of pathogens.</title>
        <authorList>
            <person name="Haridas S."/>
            <person name="Albert R."/>
            <person name="Binder M."/>
            <person name="Bloem J."/>
            <person name="Labutti K."/>
            <person name="Salamov A."/>
            <person name="Andreopoulos B."/>
            <person name="Baker S."/>
            <person name="Barry K."/>
            <person name="Bills G."/>
            <person name="Bluhm B."/>
            <person name="Cannon C."/>
            <person name="Castanera R."/>
            <person name="Culley D."/>
            <person name="Daum C."/>
            <person name="Ezra D."/>
            <person name="Gonzalez J."/>
            <person name="Henrissat B."/>
            <person name="Kuo A."/>
            <person name="Liang C."/>
            <person name="Lipzen A."/>
            <person name="Lutzoni F."/>
            <person name="Magnuson J."/>
            <person name="Mondo S."/>
            <person name="Nolan M."/>
            <person name="Ohm R."/>
            <person name="Pangilinan J."/>
            <person name="Park H.-J."/>
            <person name="Ramirez L."/>
            <person name="Alfaro M."/>
            <person name="Sun H."/>
            <person name="Tritt A."/>
            <person name="Yoshinaga Y."/>
            <person name="Zwiers L.-H."/>
            <person name="Turgeon B."/>
            <person name="Goodwin S."/>
            <person name="Spatafora J."/>
            <person name="Crous P."/>
            <person name="Grigoriev I."/>
        </authorList>
    </citation>
    <scope>NUCLEOTIDE SEQUENCE</scope>
    <source>
        <strain evidence="1">CBS 107.79</strain>
    </source>
</reference>
<dbReference type="InterPro" id="IPR052895">
    <property type="entry name" value="HetReg/Transcr_Mod"/>
</dbReference>
<dbReference type="EMBL" id="ML976719">
    <property type="protein sequence ID" value="KAF1968541.1"/>
    <property type="molecule type" value="Genomic_DNA"/>
</dbReference>
<organism evidence="1 2">
    <name type="scientific">Bimuria novae-zelandiae CBS 107.79</name>
    <dbReference type="NCBI Taxonomy" id="1447943"/>
    <lineage>
        <taxon>Eukaryota</taxon>
        <taxon>Fungi</taxon>
        <taxon>Dikarya</taxon>
        <taxon>Ascomycota</taxon>
        <taxon>Pezizomycotina</taxon>
        <taxon>Dothideomycetes</taxon>
        <taxon>Pleosporomycetidae</taxon>
        <taxon>Pleosporales</taxon>
        <taxon>Massarineae</taxon>
        <taxon>Didymosphaeriaceae</taxon>
        <taxon>Bimuria</taxon>
    </lineage>
</organism>
<protein>
    <recommendedName>
        <fullName evidence="3">Heterokaryon incompatibility domain-containing protein</fullName>
    </recommendedName>
</protein>
<proteinExistence type="predicted"/>
<gene>
    <name evidence="1" type="ORF">BU23DRAFT_655767</name>
</gene>
<dbReference type="OrthoDB" id="194358at2759"/>
<evidence type="ECO:0000313" key="1">
    <source>
        <dbReference type="EMBL" id="KAF1968541.1"/>
    </source>
</evidence>
<keyword evidence="2" id="KW-1185">Reference proteome</keyword>
<sequence length="300" mass="33789">TQQAFLALLQRPWFRRIWILQEVAAARHVLIMCASKQIDGYVFCLGVDSLKNFYGARTDLQGMIRSVTYLIREAIFRPGYSMGSSGRSSLDICPLGELMDMYHAHEATKRHDKVYALLGMSSDDLSKAGLLPDYGVPWEELLQRLTKYLLSEEISVETWDDKEIAVIKSKGVILGKVSSVQSDMALDDRQGVDVIFTNIPGHPGDMGEWGAHWTLQVSAKSIRDGDIICLLQGASKPTIIRLSEDYFVIIMIGATTLEDMKTGSGYTKWSKVLQSVQSFTRDFILVWDWENPLEKWQSPG</sequence>
<dbReference type="PANTHER" id="PTHR24148">
    <property type="entry name" value="ANKYRIN REPEAT DOMAIN-CONTAINING PROTEIN 39 HOMOLOG-RELATED"/>
    <property type="match status" value="1"/>
</dbReference>
<dbReference type="AlphaFoldDB" id="A0A6A5UU86"/>
<evidence type="ECO:0008006" key="3">
    <source>
        <dbReference type="Google" id="ProtNLM"/>
    </source>
</evidence>
<accession>A0A6A5UU86</accession>
<dbReference type="Proteomes" id="UP000800036">
    <property type="component" value="Unassembled WGS sequence"/>
</dbReference>